<dbReference type="InterPro" id="IPR027056">
    <property type="entry name" value="Gluconate_2DH_su3"/>
</dbReference>
<comment type="caution">
    <text evidence="1">The sequence shown here is derived from an EMBL/GenBank/DDBJ whole genome shotgun (WGS) entry which is preliminary data.</text>
</comment>
<evidence type="ECO:0000313" key="2">
    <source>
        <dbReference type="Proteomes" id="UP001589828"/>
    </source>
</evidence>
<dbReference type="RefSeq" id="WP_377022760.1">
    <property type="nucleotide sequence ID" value="NZ_JBHLTS010000021.1"/>
</dbReference>
<dbReference type="EC" id="1.-.-.-" evidence="1"/>
<protein>
    <submittedName>
        <fullName evidence="1">Gluconate 2-dehydrogenase subunit 3 family protein</fullName>
        <ecNumber evidence="1">1.-.-.-</ecNumber>
    </submittedName>
</protein>
<dbReference type="EMBL" id="JBHLTS010000021">
    <property type="protein sequence ID" value="MFC0514917.1"/>
    <property type="molecule type" value="Genomic_DNA"/>
</dbReference>
<dbReference type="Proteomes" id="UP001589828">
    <property type="component" value="Unassembled WGS sequence"/>
</dbReference>
<sequence>MNRRDSLKAIGLGTLSATALIASCKSDTKESATTGNRDVATTGRQDFEIARDESLLKETFFDKHEMATITVLANLIIPKDGRSGNASDAKVPDFIEFIVKDEPEHQLPMRGGLKWLDLQSLNRYNNDFVSCTPQQQTALISEIAYPFKAKPAMQPGAVFFSKMRDLTAIGFFTSKMGIEDLGYKGNSPGKWEGVPPDVLKQYGLENV</sequence>
<dbReference type="GO" id="GO:0016491">
    <property type="term" value="F:oxidoreductase activity"/>
    <property type="evidence" value="ECO:0007669"/>
    <property type="project" value="UniProtKB-KW"/>
</dbReference>
<gene>
    <name evidence="1" type="ORF">ACFFGT_11935</name>
</gene>
<accession>A0ABV6L626</accession>
<reference evidence="1 2" key="1">
    <citation type="submission" date="2024-09" db="EMBL/GenBank/DDBJ databases">
        <authorList>
            <person name="Sun Q."/>
            <person name="Mori K."/>
        </authorList>
    </citation>
    <scope>NUCLEOTIDE SEQUENCE [LARGE SCALE GENOMIC DNA]</scope>
    <source>
        <strain evidence="1 2">NCAIM B.02415</strain>
    </source>
</reference>
<keyword evidence="2" id="KW-1185">Reference proteome</keyword>
<organism evidence="1 2">
    <name type="scientific">Mucilaginibacter angelicae</name>
    <dbReference type="NCBI Taxonomy" id="869718"/>
    <lineage>
        <taxon>Bacteria</taxon>
        <taxon>Pseudomonadati</taxon>
        <taxon>Bacteroidota</taxon>
        <taxon>Sphingobacteriia</taxon>
        <taxon>Sphingobacteriales</taxon>
        <taxon>Sphingobacteriaceae</taxon>
        <taxon>Mucilaginibacter</taxon>
    </lineage>
</organism>
<name>A0ABV6L626_9SPHI</name>
<keyword evidence="1" id="KW-0560">Oxidoreductase</keyword>
<proteinExistence type="predicted"/>
<dbReference type="Pfam" id="PF13618">
    <property type="entry name" value="Gluconate_2-dh3"/>
    <property type="match status" value="1"/>
</dbReference>
<evidence type="ECO:0000313" key="1">
    <source>
        <dbReference type="EMBL" id="MFC0514917.1"/>
    </source>
</evidence>
<dbReference type="PROSITE" id="PS51257">
    <property type="entry name" value="PROKAR_LIPOPROTEIN"/>
    <property type="match status" value="1"/>
</dbReference>